<reference evidence="1" key="1">
    <citation type="submission" date="2022-09" db="EMBL/GenBank/DDBJ databases">
        <title>Fusarium specimens isolated from Avocado Roots.</title>
        <authorList>
            <person name="Stajich J."/>
            <person name="Roper C."/>
            <person name="Heimlech-Rivalta G."/>
        </authorList>
    </citation>
    <scope>NUCLEOTIDE SEQUENCE</scope>
    <source>
        <strain evidence="1">CF00136</strain>
    </source>
</reference>
<dbReference type="Proteomes" id="UP001152049">
    <property type="component" value="Unassembled WGS sequence"/>
</dbReference>
<keyword evidence="2" id="KW-1185">Reference proteome</keyword>
<evidence type="ECO:0000313" key="1">
    <source>
        <dbReference type="EMBL" id="KAJ4266995.1"/>
    </source>
</evidence>
<comment type="caution">
    <text evidence="1">The sequence shown here is derived from an EMBL/GenBank/DDBJ whole genome shotgun (WGS) entry which is preliminary data.</text>
</comment>
<proteinExistence type="predicted"/>
<dbReference type="OrthoDB" id="539213at2759"/>
<organism evidence="1 2">
    <name type="scientific">Fusarium torreyae</name>
    <dbReference type="NCBI Taxonomy" id="1237075"/>
    <lineage>
        <taxon>Eukaryota</taxon>
        <taxon>Fungi</taxon>
        <taxon>Dikarya</taxon>
        <taxon>Ascomycota</taxon>
        <taxon>Pezizomycotina</taxon>
        <taxon>Sordariomycetes</taxon>
        <taxon>Hypocreomycetidae</taxon>
        <taxon>Hypocreales</taxon>
        <taxon>Nectriaceae</taxon>
        <taxon>Fusarium</taxon>
    </lineage>
</organism>
<name>A0A9W8S860_9HYPO</name>
<dbReference type="AlphaFoldDB" id="A0A9W8S860"/>
<evidence type="ECO:0000313" key="2">
    <source>
        <dbReference type="Proteomes" id="UP001152049"/>
    </source>
</evidence>
<accession>A0A9W8S860</accession>
<protein>
    <submittedName>
        <fullName evidence="1">Uncharacterized protein</fullName>
    </submittedName>
</protein>
<sequence>MKLEEEGRDRDFALLRWAEFALQPLTFYEITQTILILTSEELSLDDFPDAVDDEYIKSEIVGLYGTLLEVRDGPTGSSPGHRTVHLPHFSAHQYILYNLPTPGWLYYENLLLTSRQEIQNTVLAKACLQYICLPQVW</sequence>
<dbReference type="EMBL" id="JAOQAZ010000004">
    <property type="protein sequence ID" value="KAJ4266995.1"/>
    <property type="molecule type" value="Genomic_DNA"/>
</dbReference>
<gene>
    <name evidence="1" type="ORF">NW762_003093</name>
</gene>